<dbReference type="InterPro" id="IPR013130">
    <property type="entry name" value="Fe3_Rdtase_TM_dom"/>
</dbReference>
<reference evidence="7 8" key="1">
    <citation type="submission" date="2020-09" db="EMBL/GenBank/DDBJ databases">
        <title>Diversity and distribution of actinomycetes associated with coral in the coast of Hainan.</title>
        <authorList>
            <person name="Li F."/>
        </authorList>
    </citation>
    <scope>NUCLEOTIDE SEQUENCE [LARGE SCALE GENOMIC DNA]</scope>
    <source>
        <strain evidence="7 8">HNM0947</strain>
    </source>
</reference>
<feature type="transmembrane region" description="Helical" evidence="5">
    <location>
        <begin position="273"/>
        <end position="297"/>
    </location>
</feature>
<feature type="transmembrane region" description="Helical" evidence="5">
    <location>
        <begin position="203"/>
        <end position="222"/>
    </location>
</feature>
<feature type="transmembrane region" description="Helical" evidence="5">
    <location>
        <begin position="234"/>
        <end position="252"/>
    </location>
</feature>
<dbReference type="Pfam" id="PF01794">
    <property type="entry name" value="Ferric_reduct"/>
    <property type="match status" value="1"/>
</dbReference>
<dbReference type="EMBL" id="JADBGI010000006">
    <property type="protein sequence ID" value="MBE2998689.1"/>
    <property type="molecule type" value="Genomic_DNA"/>
</dbReference>
<proteinExistence type="predicted"/>
<feature type="transmembrane region" description="Helical" evidence="5">
    <location>
        <begin position="26"/>
        <end position="48"/>
    </location>
</feature>
<dbReference type="Proteomes" id="UP000806528">
    <property type="component" value="Unassembled WGS sequence"/>
</dbReference>
<comment type="caution">
    <text evidence="7">The sequence shown here is derived from an EMBL/GenBank/DDBJ whole genome shotgun (WGS) entry which is preliminary data.</text>
</comment>
<accession>A0ABR9P4B7</accession>
<feature type="transmembrane region" description="Helical" evidence="5">
    <location>
        <begin position="170"/>
        <end position="191"/>
    </location>
</feature>
<gene>
    <name evidence="7" type="ORF">IDM40_08225</name>
</gene>
<feature type="transmembrane region" description="Helical" evidence="5">
    <location>
        <begin position="317"/>
        <end position="335"/>
    </location>
</feature>
<protein>
    <submittedName>
        <fullName evidence="7">Ferric reductase-like transmembrane domain-containing protein</fullName>
    </submittedName>
</protein>
<name>A0ABR9P4B7_9ACTN</name>
<evidence type="ECO:0000256" key="5">
    <source>
        <dbReference type="SAM" id="Phobius"/>
    </source>
</evidence>
<keyword evidence="3 5" id="KW-1133">Transmembrane helix</keyword>
<evidence type="ECO:0000256" key="3">
    <source>
        <dbReference type="ARBA" id="ARBA00022989"/>
    </source>
</evidence>
<feature type="transmembrane region" description="Helical" evidence="5">
    <location>
        <begin position="115"/>
        <end position="134"/>
    </location>
</feature>
<evidence type="ECO:0000313" key="7">
    <source>
        <dbReference type="EMBL" id="MBE2998689.1"/>
    </source>
</evidence>
<dbReference type="RefSeq" id="WP_193121334.1">
    <property type="nucleotide sequence ID" value="NZ_JADBGI010000006.1"/>
</dbReference>
<evidence type="ECO:0000256" key="1">
    <source>
        <dbReference type="ARBA" id="ARBA00004141"/>
    </source>
</evidence>
<keyword evidence="8" id="KW-1185">Reference proteome</keyword>
<organism evidence="7 8">
    <name type="scientific">Nocardiopsis coralli</name>
    <dbReference type="NCBI Taxonomy" id="2772213"/>
    <lineage>
        <taxon>Bacteria</taxon>
        <taxon>Bacillati</taxon>
        <taxon>Actinomycetota</taxon>
        <taxon>Actinomycetes</taxon>
        <taxon>Streptosporangiales</taxon>
        <taxon>Nocardiopsidaceae</taxon>
        <taxon>Nocardiopsis</taxon>
    </lineage>
</organism>
<keyword evidence="4 5" id="KW-0472">Membrane</keyword>
<evidence type="ECO:0000256" key="4">
    <source>
        <dbReference type="ARBA" id="ARBA00023136"/>
    </source>
</evidence>
<comment type="subcellular location">
    <subcellularLocation>
        <location evidence="1">Membrane</location>
        <topology evidence="1">Multi-pass membrane protein</topology>
    </subcellularLocation>
</comment>
<evidence type="ECO:0000256" key="2">
    <source>
        <dbReference type="ARBA" id="ARBA00022692"/>
    </source>
</evidence>
<evidence type="ECO:0000313" key="8">
    <source>
        <dbReference type="Proteomes" id="UP000806528"/>
    </source>
</evidence>
<keyword evidence="2 5" id="KW-0812">Transmembrane</keyword>
<feature type="domain" description="Ferric oxidoreductase" evidence="6">
    <location>
        <begin position="78"/>
        <end position="214"/>
    </location>
</feature>
<feature type="transmembrane region" description="Helical" evidence="5">
    <location>
        <begin position="68"/>
        <end position="94"/>
    </location>
</feature>
<evidence type="ECO:0000259" key="6">
    <source>
        <dbReference type="Pfam" id="PF01794"/>
    </source>
</evidence>
<sequence length="348" mass="38903">MTTPALPRKSPRRVDRRTLRTDLRHLMFDAVLALAVTALIFALLYWRIDAGTSQTLDVMPELDDARVYWLYWACQAFGWSALLWAWVSVVFGLARSMVPLRSSPFSHAQVERWHRVTSITTMLLMLAHALAFFAEKMRANDDGLGPVPRLLTALADTFVPGHYSSGTGEVAILIGLIALYLAIPLGLSFYVRSWTGSRLWRALHRFVIVVYVLSVWHTLLYGTNVWFEGWFRTLVWALQLPIALLFLARLLRPLRQEERLSLRSVAQEPRPGVLARSAGRLLTAADVVVLLLATVTGRDGGRTPDEEAGDMLVTQPMVWGGLAVLVTVMGAVALARRRPRPVPTTPAE</sequence>